<evidence type="ECO:0000313" key="1">
    <source>
        <dbReference type="EMBL" id="CAG8631785.1"/>
    </source>
</evidence>
<gene>
    <name evidence="1" type="ORF">DERYTH_LOCUS9184</name>
</gene>
<keyword evidence="2" id="KW-1185">Reference proteome</keyword>
<evidence type="ECO:0000313" key="2">
    <source>
        <dbReference type="Proteomes" id="UP000789405"/>
    </source>
</evidence>
<dbReference type="AlphaFoldDB" id="A0A9N9DAD6"/>
<protein>
    <submittedName>
        <fullName evidence="1">10594_t:CDS:1</fullName>
    </submittedName>
</protein>
<reference evidence="1" key="1">
    <citation type="submission" date="2021-06" db="EMBL/GenBank/DDBJ databases">
        <authorList>
            <person name="Kallberg Y."/>
            <person name="Tangrot J."/>
            <person name="Rosling A."/>
        </authorList>
    </citation>
    <scope>NUCLEOTIDE SEQUENCE</scope>
    <source>
        <strain evidence="1">MA453B</strain>
    </source>
</reference>
<sequence length="70" mass="8000">MSCEKDDTEILESSNRARIIAGAVREACCLATSTDKQDWEKAHQMIIQNKHLIEDEKNVIINLLRPNANY</sequence>
<dbReference type="OrthoDB" id="2341651at2759"/>
<accession>A0A9N9DAD6</accession>
<dbReference type="Proteomes" id="UP000789405">
    <property type="component" value="Unassembled WGS sequence"/>
</dbReference>
<proteinExistence type="predicted"/>
<name>A0A9N9DAD6_9GLOM</name>
<dbReference type="EMBL" id="CAJVPY010004944">
    <property type="protein sequence ID" value="CAG8631785.1"/>
    <property type="molecule type" value="Genomic_DNA"/>
</dbReference>
<organism evidence="1 2">
    <name type="scientific">Dentiscutata erythropus</name>
    <dbReference type="NCBI Taxonomy" id="1348616"/>
    <lineage>
        <taxon>Eukaryota</taxon>
        <taxon>Fungi</taxon>
        <taxon>Fungi incertae sedis</taxon>
        <taxon>Mucoromycota</taxon>
        <taxon>Glomeromycotina</taxon>
        <taxon>Glomeromycetes</taxon>
        <taxon>Diversisporales</taxon>
        <taxon>Gigasporaceae</taxon>
        <taxon>Dentiscutata</taxon>
    </lineage>
</organism>
<comment type="caution">
    <text evidence="1">The sequence shown here is derived from an EMBL/GenBank/DDBJ whole genome shotgun (WGS) entry which is preliminary data.</text>
</comment>